<dbReference type="SUPFAM" id="SSF56801">
    <property type="entry name" value="Acetyl-CoA synthetase-like"/>
    <property type="match status" value="1"/>
</dbReference>
<dbReference type="InterPro" id="IPR025110">
    <property type="entry name" value="AMP-bd_C"/>
</dbReference>
<dbReference type="Pfam" id="PF00501">
    <property type="entry name" value="AMP-binding"/>
    <property type="match status" value="1"/>
</dbReference>
<sequence>MTGGTIAGLLDESASARPARPLLRDTAGTTLTVADVAALTTAGTHWLWEAGVRPGMTVAWQLPSHAWAAVLMLSLARADVTQAPVLHLYRRREVCSAVEAARADILIVDKTTADNAPPGVRVLTLPGNFLDQLRALPGRPHPTLYRSRSADDIRWVYLTSGTTGLPKGVWHSDSTLLTAIRGFTGHLGLGDHPDEVGSITFPIAHIGGIIYLTSAILADFPVLLVPKVTADELPRLLAEHRVTVAGSSPALYQMLLWAQQEAGIPRPLIPSLRMLVGGGAPCPPELHKQVREQMGVPIVHAYGMTEAAMVCVSRAADTDEQQTNSSGLPISGVAVRISSTGEIEVRGDNLTPGYVDPEKWASVTTPDGWFRTGDRGYLRPDGRIVITGRTKDLIIRKGENIAPDEIENELLAHPLVDEVAVLGQPDRLRGEMVCAVVRRSSRHRDVTLDELCAFLDERGLMKQKWPERLVIVDDFPLTGLGKVSKTELAQRIAGGNR</sequence>
<dbReference type="EMBL" id="JAACYR010000005">
    <property type="protein sequence ID" value="NDJ87981.1"/>
    <property type="molecule type" value="Genomic_DNA"/>
</dbReference>
<name>A0A7K3L6D0_9MYCO</name>
<reference evidence="3 4" key="1">
    <citation type="submission" date="2020-01" db="EMBL/GenBank/DDBJ databases">
        <authorList>
            <person name="Sanchez-Estrada R."/>
            <person name="Gonzalez-Y-Merchand J.A."/>
            <person name="Rivera-Gutierrez S."/>
        </authorList>
    </citation>
    <scope>NUCLEOTIDE SEQUENCE [LARGE SCALE GENOMIC DNA]</scope>
    <source>
        <strain evidence="3 4">CST 7247</strain>
    </source>
</reference>
<dbReference type="InterPro" id="IPR042099">
    <property type="entry name" value="ANL_N_sf"/>
</dbReference>
<dbReference type="Pfam" id="PF13193">
    <property type="entry name" value="AMP-binding_C"/>
    <property type="match status" value="1"/>
</dbReference>
<accession>A0A7K3L6D0</accession>
<organism evidence="3 4">
    <name type="scientific">Mycolicibacter kumamotonensis</name>
    <dbReference type="NCBI Taxonomy" id="354243"/>
    <lineage>
        <taxon>Bacteria</taxon>
        <taxon>Bacillati</taxon>
        <taxon>Actinomycetota</taxon>
        <taxon>Actinomycetes</taxon>
        <taxon>Mycobacteriales</taxon>
        <taxon>Mycobacteriaceae</taxon>
        <taxon>Mycolicibacter</taxon>
    </lineage>
</organism>
<feature type="domain" description="AMP-dependent synthetase/ligase" evidence="1">
    <location>
        <begin position="11"/>
        <end position="354"/>
    </location>
</feature>
<dbReference type="InterPro" id="IPR000873">
    <property type="entry name" value="AMP-dep_synth/lig_dom"/>
</dbReference>
<keyword evidence="3" id="KW-0436">Ligase</keyword>
<feature type="domain" description="AMP-binding enzyme C-terminal" evidence="2">
    <location>
        <begin position="405"/>
        <end position="482"/>
    </location>
</feature>
<protein>
    <submittedName>
        <fullName evidence="3">Acyl--CoA ligase</fullName>
    </submittedName>
</protein>
<evidence type="ECO:0000259" key="2">
    <source>
        <dbReference type="Pfam" id="PF13193"/>
    </source>
</evidence>
<dbReference type="AlphaFoldDB" id="A0A7K3L6D0"/>
<dbReference type="Gene3D" id="3.30.300.30">
    <property type="match status" value="1"/>
</dbReference>
<dbReference type="PANTHER" id="PTHR43201">
    <property type="entry name" value="ACYL-COA SYNTHETASE"/>
    <property type="match status" value="1"/>
</dbReference>
<gene>
    <name evidence="3" type="ORF">GWR20_02235</name>
</gene>
<dbReference type="Proteomes" id="UP000466523">
    <property type="component" value="Unassembled WGS sequence"/>
</dbReference>
<evidence type="ECO:0000313" key="3">
    <source>
        <dbReference type="EMBL" id="NDJ87981.1"/>
    </source>
</evidence>
<dbReference type="InterPro" id="IPR020845">
    <property type="entry name" value="AMP-binding_CS"/>
</dbReference>
<proteinExistence type="predicted"/>
<dbReference type="PANTHER" id="PTHR43201:SF32">
    <property type="entry name" value="2-SUCCINYLBENZOATE--COA LIGASE, CHLOROPLASTIC_PEROXISOMAL"/>
    <property type="match status" value="1"/>
</dbReference>
<dbReference type="RefSeq" id="WP_162111671.1">
    <property type="nucleotide sequence ID" value="NZ_JAACYR010000005.1"/>
</dbReference>
<evidence type="ECO:0000313" key="4">
    <source>
        <dbReference type="Proteomes" id="UP000466523"/>
    </source>
</evidence>
<dbReference type="Gene3D" id="3.40.50.12780">
    <property type="entry name" value="N-terminal domain of ligase-like"/>
    <property type="match status" value="1"/>
</dbReference>
<dbReference type="InterPro" id="IPR045851">
    <property type="entry name" value="AMP-bd_C_sf"/>
</dbReference>
<dbReference type="PROSITE" id="PS00455">
    <property type="entry name" value="AMP_BINDING"/>
    <property type="match status" value="1"/>
</dbReference>
<comment type="caution">
    <text evidence="3">The sequence shown here is derived from an EMBL/GenBank/DDBJ whole genome shotgun (WGS) entry which is preliminary data.</text>
</comment>
<dbReference type="GO" id="GO:0031956">
    <property type="term" value="F:medium-chain fatty acid-CoA ligase activity"/>
    <property type="evidence" value="ECO:0007669"/>
    <property type="project" value="TreeGrafter"/>
</dbReference>
<dbReference type="GO" id="GO:0006631">
    <property type="term" value="P:fatty acid metabolic process"/>
    <property type="evidence" value="ECO:0007669"/>
    <property type="project" value="TreeGrafter"/>
</dbReference>
<evidence type="ECO:0000259" key="1">
    <source>
        <dbReference type="Pfam" id="PF00501"/>
    </source>
</evidence>